<gene>
    <name evidence="3" type="ORF">HPBE_LOCUS19659</name>
</gene>
<feature type="compositionally biased region" description="Basic and acidic residues" evidence="2">
    <location>
        <begin position="18"/>
        <end position="27"/>
    </location>
</feature>
<sequence length="98" mass="11447">MVFSPRSSSVPGRQVKRSRIEHTDPEVSPLDRLRALTERQDFSDHMKLVVDCIMDLKEENRKANLPIKELLEENREANKRIQELLEEINKLMKESASC</sequence>
<evidence type="ECO:0000313" key="4">
    <source>
        <dbReference type="Proteomes" id="UP000050761"/>
    </source>
</evidence>
<feature type="coiled-coil region" evidence="1">
    <location>
        <begin position="53"/>
        <end position="94"/>
    </location>
</feature>
<protein>
    <submittedName>
        <fullName evidence="5">UPF0449 protein C19orf25 homolog</fullName>
    </submittedName>
</protein>
<organism evidence="4 5">
    <name type="scientific">Heligmosomoides polygyrus</name>
    <name type="common">Parasitic roundworm</name>
    <dbReference type="NCBI Taxonomy" id="6339"/>
    <lineage>
        <taxon>Eukaryota</taxon>
        <taxon>Metazoa</taxon>
        <taxon>Ecdysozoa</taxon>
        <taxon>Nematoda</taxon>
        <taxon>Chromadorea</taxon>
        <taxon>Rhabditida</taxon>
        <taxon>Rhabditina</taxon>
        <taxon>Rhabditomorpha</taxon>
        <taxon>Strongyloidea</taxon>
        <taxon>Heligmosomidae</taxon>
        <taxon>Heligmosomoides</taxon>
    </lineage>
</organism>
<evidence type="ECO:0000313" key="3">
    <source>
        <dbReference type="EMBL" id="VDP16069.1"/>
    </source>
</evidence>
<keyword evidence="1" id="KW-0175">Coiled coil</keyword>
<reference evidence="3 4" key="1">
    <citation type="submission" date="2018-11" db="EMBL/GenBank/DDBJ databases">
        <authorList>
            <consortium name="Pathogen Informatics"/>
        </authorList>
    </citation>
    <scope>NUCLEOTIDE SEQUENCE [LARGE SCALE GENOMIC DNA]</scope>
</reference>
<reference evidence="5" key="2">
    <citation type="submission" date="2019-09" db="UniProtKB">
        <authorList>
            <consortium name="WormBaseParasite"/>
        </authorList>
    </citation>
    <scope>IDENTIFICATION</scope>
</reference>
<accession>A0A3P8EVZ4</accession>
<dbReference type="AlphaFoldDB" id="A0A183GC00"/>
<dbReference type="Proteomes" id="UP000050761">
    <property type="component" value="Unassembled WGS sequence"/>
</dbReference>
<evidence type="ECO:0000313" key="5">
    <source>
        <dbReference type="WBParaSite" id="HPBE_0001966001-mRNA-1"/>
    </source>
</evidence>
<dbReference type="WBParaSite" id="HPBE_0001966001-mRNA-1">
    <property type="protein sequence ID" value="HPBE_0001966001-mRNA-1"/>
    <property type="gene ID" value="HPBE_0001966001"/>
</dbReference>
<feature type="region of interest" description="Disordered" evidence="2">
    <location>
        <begin position="1"/>
        <end position="27"/>
    </location>
</feature>
<evidence type="ECO:0000256" key="2">
    <source>
        <dbReference type="SAM" id="MobiDB-lite"/>
    </source>
</evidence>
<feature type="compositionally biased region" description="Polar residues" evidence="2">
    <location>
        <begin position="1"/>
        <end position="11"/>
    </location>
</feature>
<accession>A0A183GC00</accession>
<keyword evidence="4" id="KW-1185">Reference proteome</keyword>
<name>A0A183GC00_HELPZ</name>
<evidence type="ECO:0000256" key="1">
    <source>
        <dbReference type="SAM" id="Coils"/>
    </source>
</evidence>
<dbReference type="EMBL" id="UZAH01031529">
    <property type="protein sequence ID" value="VDP16069.1"/>
    <property type="molecule type" value="Genomic_DNA"/>
</dbReference>
<proteinExistence type="predicted"/>